<evidence type="ECO:0000256" key="8">
    <source>
        <dbReference type="ARBA" id="ARBA00023136"/>
    </source>
</evidence>
<dbReference type="EMBL" id="AOHS01000057">
    <property type="protein sequence ID" value="ELY24904.1"/>
    <property type="molecule type" value="Genomic_DNA"/>
</dbReference>
<dbReference type="STRING" id="547559.Nmag_1153"/>
<evidence type="ECO:0000313" key="11">
    <source>
        <dbReference type="EMBL" id="ADD04737.1"/>
    </source>
</evidence>
<dbReference type="PANTHER" id="PTHR32243">
    <property type="entry name" value="MALTOSE TRANSPORT SYSTEM PERMEASE-RELATED"/>
    <property type="match status" value="1"/>
</dbReference>
<dbReference type="Gene3D" id="1.10.3720.10">
    <property type="entry name" value="MetI-like"/>
    <property type="match status" value="1"/>
</dbReference>
<evidence type="ECO:0000256" key="9">
    <source>
        <dbReference type="RuleBase" id="RU363032"/>
    </source>
</evidence>
<reference evidence="12 14" key="3">
    <citation type="journal article" date="2014" name="PLoS Genet.">
        <title>Phylogenetically driven sequencing of extremely halophilic archaea reveals strategies for static and dynamic osmo-response.</title>
        <authorList>
            <person name="Becker E.A."/>
            <person name="Seitzer P.M."/>
            <person name="Tritt A."/>
            <person name="Larsen D."/>
            <person name="Krusor M."/>
            <person name="Yao A.I."/>
            <person name="Wu D."/>
            <person name="Madern D."/>
            <person name="Eisen J.A."/>
            <person name="Darling A.E."/>
            <person name="Facciotti M.T."/>
        </authorList>
    </citation>
    <scope>NUCLEOTIDE SEQUENCE [LARGE SCALE GENOMIC DNA]</scope>
    <source>
        <strain evidence="14">ATCC 43099 / DSM 3394 / CCM 3739 / CIP 104546 / IAM 13178 / JCM 8861 / NBRC 102185 / NCIMB 2190 / MS3</strain>
        <strain evidence="12">MS-3</strain>
    </source>
</reference>
<dbReference type="PaxDb" id="547559-Nmag_1153"/>
<evidence type="ECO:0000313" key="12">
    <source>
        <dbReference type="EMBL" id="ELY24904.1"/>
    </source>
</evidence>
<dbReference type="PANTHER" id="PTHR32243:SF50">
    <property type="entry name" value="MALTOSE_MALTODEXTRIN TRANSPORT SYSTEM PERMEASE PROTEIN MALG"/>
    <property type="match status" value="1"/>
</dbReference>
<feature type="transmembrane region" description="Helical" evidence="9">
    <location>
        <begin position="115"/>
        <end position="141"/>
    </location>
</feature>
<evidence type="ECO:0000313" key="13">
    <source>
        <dbReference type="Proteomes" id="UP000001879"/>
    </source>
</evidence>
<keyword evidence="6 9" id="KW-0812">Transmembrane</keyword>
<dbReference type="Proteomes" id="UP000011543">
    <property type="component" value="Unassembled WGS sequence"/>
</dbReference>
<evidence type="ECO:0000256" key="4">
    <source>
        <dbReference type="ARBA" id="ARBA00022475"/>
    </source>
</evidence>
<dbReference type="InterPro" id="IPR035906">
    <property type="entry name" value="MetI-like_sf"/>
</dbReference>
<evidence type="ECO:0000256" key="2">
    <source>
        <dbReference type="ARBA" id="ARBA00009047"/>
    </source>
</evidence>
<dbReference type="InterPro" id="IPR050901">
    <property type="entry name" value="BP-dep_ABC_trans_perm"/>
</dbReference>
<dbReference type="PATRIC" id="fig|547559.17.peg.3601"/>
<evidence type="ECO:0000259" key="10">
    <source>
        <dbReference type="PROSITE" id="PS50928"/>
    </source>
</evidence>
<keyword evidence="5" id="KW-0762">Sugar transport</keyword>
<feature type="transmembrane region" description="Helical" evidence="9">
    <location>
        <begin position="187"/>
        <end position="206"/>
    </location>
</feature>
<evidence type="ECO:0000256" key="1">
    <source>
        <dbReference type="ARBA" id="ARBA00004651"/>
    </source>
</evidence>
<dbReference type="AlphaFoldDB" id="D3SRN2"/>
<evidence type="ECO:0000313" key="14">
    <source>
        <dbReference type="Proteomes" id="UP000011543"/>
    </source>
</evidence>
<reference evidence="11 13" key="2">
    <citation type="journal article" date="2012" name="BMC Genomics">
        <title>A comparative genomics perspective on the genetic content of the alkaliphilic haloarchaeon Natrialba magadii ATCC 43099T.</title>
        <authorList>
            <person name="Siddaramappa S."/>
            <person name="Challacombe J.F."/>
            <person name="Decastro R.E."/>
            <person name="Pfeiffer F."/>
            <person name="Sastre D.E."/>
            <person name="Gimenez M.I."/>
            <person name="Paggi R.A."/>
            <person name="Detter J.C."/>
            <person name="Davenport K.W."/>
            <person name="Goodwin L.A."/>
            <person name="Kyrpides N."/>
            <person name="Tapia R."/>
            <person name="Pitluck S."/>
            <person name="Lucas S."/>
            <person name="Woyke T."/>
            <person name="Maupin-Furlow J.A."/>
        </authorList>
    </citation>
    <scope>NUCLEOTIDE SEQUENCE [LARGE SCALE GENOMIC DNA]</scope>
    <source>
        <strain evidence="11">ATCC 43099</strain>
        <strain evidence="13">ATCC 43099 / DSM 3394 / CCM 3739 / CIP 104546 / IAM 13178 / JCM 8861 / NBRC 102185 / NCIMB 2190 / MS3</strain>
    </source>
</reference>
<gene>
    <name evidence="11" type="ordered locus">Nmag_1153</name>
    <name evidence="12" type="ORF">C500_18288</name>
</gene>
<dbReference type="EMBL" id="CP001932">
    <property type="protein sequence ID" value="ADD04737.1"/>
    <property type="molecule type" value="Genomic_DNA"/>
</dbReference>
<dbReference type="InterPro" id="IPR000515">
    <property type="entry name" value="MetI-like"/>
</dbReference>
<reference evidence="13" key="1">
    <citation type="submission" date="2010-02" db="EMBL/GenBank/DDBJ databases">
        <title>Complete sequence of chromosome of Natrialba magadii ATCC 43099.</title>
        <authorList>
            <consortium name="US DOE Joint Genome Institute"/>
            <person name="Lucas S."/>
            <person name="Copeland A."/>
            <person name="Lapidus A."/>
            <person name="Cheng J.-F."/>
            <person name="Bruce D."/>
            <person name="Goodwin L."/>
            <person name="Pitluck S."/>
            <person name="Davenport K."/>
            <person name="Saunders E."/>
            <person name="Detter J.C."/>
            <person name="Han C."/>
            <person name="Tapia R."/>
            <person name="Land M."/>
            <person name="Hauser L."/>
            <person name="Kyrpides N."/>
            <person name="Mikhailova N."/>
            <person name="De Castro R.E."/>
            <person name="Maupin-Furlow J.A."/>
            <person name="Woyke T."/>
        </authorList>
    </citation>
    <scope>NUCLEOTIDE SEQUENCE [LARGE SCALE GENOMIC DNA]</scope>
    <source>
        <strain evidence="13">ATCC 43099 / DSM 3394 / CCM 3739 / CIP 104546 / IAM 13178 / JCM 8861 / NBRC 102185 / NCIMB 2190 / MS3</strain>
    </source>
</reference>
<evidence type="ECO:0000256" key="6">
    <source>
        <dbReference type="ARBA" id="ARBA00022692"/>
    </source>
</evidence>
<organism evidence="11 13">
    <name type="scientific">Natrialba magadii (strain ATCC 43099 / DSM 3394 / CCM 3739 / CIP 104546 / IAM 13178 / JCM 8861 / NBRC 102185 / NCIMB 2190 / MS3)</name>
    <name type="common">Natronobacterium magadii</name>
    <dbReference type="NCBI Taxonomy" id="547559"/>
    <lineage>
        <taxon>Archaea</taxon>
        <taxon>Methanobacteriati</taxon>
        <taxon>Methanobacteriota</taxon>
        <taxon>Stenosarchaea group</taxon>
        <taxon>Halobacteria</taxon>
        <taxon>Halobacteriales</taxon>
        <taxon>Natrialbaceae</taxon>
        <taxon>Natrialba</taxon>
    </lineage>
</organism>
<keyword evidence="7 9" id="KW-1133">Transmembrane helix</keyword>
<dbReference type="OrthoDB" id="45815at2157"/>
<dbReference type="RefSeq" id="WP_004217031.1">
    <property type="nucleotide sequence ID" value="NC_013922.1"/>
</dbReference>
<dbReference type="GO" id="GO:0055085">
    <property type="term" value="P:transmembrane transport"/>
    <property type="evidence" value="ECO:0007669"/>
    <property type="project" value="InterPro"/>
</dbReference>
<dbReference type="PROSITE" id="PS50928">
    <property type="entry name" value="ABC_TM1"/>
    <property type="match status" value="1"/>
</dbReference>
<evidence type="ECO:0000256" key="5">
    <source>
        <dbReference type="ARBA" id="ARBA00022597"/>
    </source>
</evidence>
<sequence length="326" mass="35715">MIAVVAILANVIGVLTTWAHEKVAWPMRAARTARLTFEQVRTGKRSVWDLAKTVASTVGAIAVLVVLMFPIYWIFAASLSEGAGLMSTDGVFADPSTYNLDAYRWVLFESAFPSALLNSLIVVFVTVSVSMSVVIPGAYALSRHEFRGRKKILYGYVLFTQVGAGLSIATLIALYVLFVNFGLSNNLLVLGLFYAAGAIPFNTWLLKTFMDNIPISYEEAAVIDGASRWQVIREVILPLSKPGIAVVLVFTFLAGWNEFIVAQTLLRPENYTLSVELYALATSGQYDTPWTQFSAFAILFAMPVALIYFFAQSYVESGLSFGGMEG</sequence>
<keyword evidence="3 9" id="KW-0813">Transport</keyword>
<dbReference type="Pfam" id="PF00528">
    <property type="entry name" value="BPD_transp_1"/>
    <property type="match status" value="1"/>
</dbReference>
<comment type="subcellular location">
    <subcellularLocation>
        <location evidence="1 9">Cell membrane</location>
        <topology evidence="1 9">Multi-pass membrane protein</topology>
    </subcellularLocation>
</comment>
<name>D3SRN2_NATMM</name>
<dbReference type="SUPFAM" id="SSF161098">
    <property type="entry name" value="MetI-like"/>
    <property type="match status" value="1"/>
</dbReference>
<dbReference type="GO" id="GO:0005886">
    <property type="term" value="C:plasma membrane"/>
    <property type="evidence" value="ECO:0007669"/>
    <property type="project" value="UniProtKB-SubCell"/>
</dbReference>
<dbReference type="GeneID" id="8823984"/>
<feature type="transmembrane region" description="Helical" evidence="9">
    <location>
        <begin position="153"/>
        <end position="181"/>
    </location>
</feature>
<dbReference type="CDD" id="cd06261">
    <property type="entry name" value="TM_PBP2"/>
    <property type="match status" value="1"/>
</dbReference>
<feature type="transmembrane region" description="Helical" evidence="9">
    <location>
        <begin position="293"/>
        <end position="311"/>
    </location>
</feature>
<dbReference type="eggNOG" id="arCOG00160">
    <property type="taxonomic scope" value="Archaea"/>
</dbReference>
<accession>D3SRN2</accession>
<evidence type="ECO:0000256" key="7">
    <source>
        <dbReference type="ARBA" id="ARBA00022989"/>
    </source>
</evidence>
<protein>
    <submittedName>
        <fullName evidence="11">ABC-type transport system permease protein (Probable substrate sugar)</fullName>
    </submittedName>
    <submittedName>
        <fullName evidence="12">Binding-protein-dependent transport system inner membrane protein</fullName>
    </submittedName>
</protein>
<keyword evidence="8 9" id="KW-0472">Membrane</keyword>
<dbReference type="Proteomes" id="UP000001879">
    <property type="component" value="Chromosome"/>
</dbReference>
<dbReference type="KEGG" id="nmg:Nmag_1153"/>
<feature type="transmembrane region" description="Helical" evidence="9">
    <location>
        <begin position="54"/>
        <end position="75"/>
    </location>
</feature>
<comment type="similarity">
    <text evidence="2">Belongs to the binding-protein-dependent transport system permease family. MalFG subfamily.</text>
</comment>
<keyword evidence="4" id="KW-1003">Cell membrane</keyword>
<keyword evidence="13" id="KW-1185">Reference proteome</keyword>
<proteinExistence type="inferred from homology"/>
<dbReference type="HOGENOM" id="CLU_016047_1_2_2"/>
<feature type="domain" description="ABC transmembrane type-1" evidence="10">
    <location>
        <begin position="116"/>
        <end position="311"/>
    </location>
</feature>
<reference evidence="11" key="4">
    <citation type="submission" date="2016-09" db="EMBL/GenBank/DDBJ databases">
        <authorList>
            <person name="Pfeiffer F."/>
        </authorList>
    </citation>
    <scope>NUCLEOTIDE SEQUENCE</scope>
    <source>
        <strain evidence="11">ATCC 43099</strain>
    </source>
</reference>
<evidence type="ECO:0000256" key="3">
    <source>
        <dbReference type="ARBA" id="ARBA00022448"/>
    </source>
</evidence>